<dbReference type="SUPFAM" id="SSF82199">
    <property type="entry name" value="SET domain"/>
    <property type="match status" value="1"/>
</dbReference>
<evidence type="ECO:0000256" key="3">
    <source>
        <dbReference type="ARBA" id="ARBA00022454"/>
    </source>
</evidence>
<dbReference type="PROSITE" id="PS51215">
    <property type="entry name" value="AWS"/>
    <property type="match status" value="1"/>
</dbReference>
<proteinExistence type="predicted"/>
<dbReference type="GO" id="GO:0032259">
    <property type="term" value="P:methylation"/>
    <property type="evidence" value="ECO:0007669"/>
    <property type="project" value="UniProtKB-KW"/>
</dbReference>
<dbReference type="GO" id="GO:0005634">
    <property type="term" value="C:nucleus"/>
    <property type="evidence" value="ECO:0007669"/>
    <property type="project" value="UniProtKB-SubCell"/>
</dbReference>
<dbReference type="InterPro" id="IPR046341">
    <property type="entry name" value="SET_dom_sf"/>
</dbReference>
<dbReference type="Pfam" id="PF17907">
    <property type="entry name" value="AWS"/>
    <property type="match status" value="1"/>
</dbReference>
<dbReference type="GO" id="GO:0005694">
    <property type="term" value="C:chromosome"/>
    <property type="evidence" value="ECO:0007669"/>
    <property type="project" value="UniProtKB-SubCell"/>
</dbReference>
<reference evidence="10" key="2">
    <citation type="submission" date="2019-06" db="EMBL/GenBank/DDBJ databases">
        <title>Genomics analysis of Aphanomyces spp. identifies a new class of oomycete effector associated with host adaptation.</title>
        <authorList>
            <person name="Gaulin E."/>
        </authorList>
    </citation>
    <scope>NUCLEOTIDE SEQUENCE</scope>
    <source>
        <strain evidence="10">CBS 578.67</strain>
    </source>
</reference>
<evidence type="ECO:0000256" key="1">
    <source>
        <dbReference type="ARBA" id="ARBA00004123"/>
    </source>
</evidence>
<dbReference type="Pfam" id="PF00856">
    <property type="entry name" value="SET"/>
    <property type="match status" value="1"/>
</dbReference>
<dbReference type="AlphaFoldDB" id="A0A485LIA2"/>
<evidence type="ECO:0000256" key="7">
    <source>
        <dbReference type="ARBA" id="ARBA00023242"/>
    </source>
</evidence>
<name>A0A485LIA2_9STRA</name>
<keyword evidence="3" id="KW-0158">Chromosome</keyword>
<evidence type="ECO:0000256" key="5">
    <source>
        <dbReference type="ARBA" id="ARBA00022679"/>
    </source>
</evidence>
<dbReference type="Gene3D" id="2.170.270.10">
    <property type="entry name" value="SET domain"/>
    <property type="match status" value="1"/>
</dbReference>
<comment type="subcellular location">
    <subcellularLocation>
        <location evidence="2">Chromosome</location>
    </subcellularLocation>
    <subcellularLocation>
        <location evidence="1">Nucleus</location>
    </subcellularLocation>
</comment>
<feature type="domain" description="AWS" evidence="9">
    <location>
        <begin position="329"/>
        <end position="377"/>
    </location>
</feature>
<evidence type="ECO:0000313" key="10">
    <source>
        <dbReference type="EMBL" id="KAF0686986.1"/>
    </source>
</evidence>
<organism evidence="11 12">
    <name type="scientific">Aphanomyces stellatus</name>
    <dbReference type="NCBI Taxonomy" id="120398"/>
    <lineage>
        <taxon>Eukaryota</taxon>
        <taxon>Sar</taxon>
        <taxon>Stramenopiles</taxon>
        <taxon>Oomycota</taxon>
        <taxon>Saprolegniomycetes</taxon>
        <taxon>Saprolegniales</taxon>
        <taxon>Verrucalvaceae</taxon>
        <taxon>Aphanomyces</taxon>
    </lineage>
</organism>
<dbReference type="PANTHER" id="PTHR22884">
    <property type="entry name" value="SET DOMAIN PROTEINS"/>
    <property type="match status" value="1"/>
</dbReference>
<evidence type="ECO:0000259" key="9">
    <source>
        <dbReference type="PROSITE" id="PS51215"/>
    </source>
</evidence>
<dbReference type="InterPro" id="IPR001214">
    <property type="entry name" value="SET_dom"/>
</dbReference>
<dbReference type="GO" id="GO:0042054">
    <property type="term" value="F:histone methyltransferase activity"/>
    <property type="evidence" value="ECO:0007669"/>
    <property type="project" value="InterPro"/>
</dbReference>
<evidence type="ECO:0000313" key="11">
    <source>
        <dbReference type="EMBL" id="VFT97911.1"/>
    </source>
</evidence>
<gene>
    <name evidence="11" type="primary">Aste57867_21239</name>
    <name evidence="10" type="ORF">As57867_021171</name>
    <name evidence="11" type="ORF">ASTE57867_21239</name>
</gene>
<sequence>MSHSTSSHHRPYSEKKAALAEWTRQKETGITKVQFSRSRGTAISTFEKWCAKGDAIAGVEDGNIKHISGNLGKQRGAYKKRRPTNDKEAELYDWVQQAPKPIDKAAMRKKALELWPEYRDETSPLCKTPGNFRKFCLRLADRFTSTPLEPPTSHPAYTAAIPVNIATANPTTANLVANQAVNQAANPVDNSVTNPADSLAANPITDPVDNSGTDPATDPVANPITNHATDLTINPVANPTANPAVNPVANPITNHATDLTINPVANPTANPAVNPVANPAQNPQYVAADPLVFTTLYNHIEENQVVEGRTQPTRLAKGSHGKSYNSGVHSQACSHCSRRSPCDDFSVCQNLMVYTECSSGRCRAGKYCKNMMIQTKSYPKTTVVVDPVFGFGLRLEEDVTMYSKIIEYVGERITNDEYKKRLAAGLKSQTPLYLAQIANDAPLFVDAQNMGNESRFINHSCAPNCRFETWYVDKKPRLMVVAKSAMKRGTILSIFYIDPSWGIVCQCGVCDGTFLAPDSD</sequence>
<reference evidence="11 12" key="1">
    <citation type="submission" date="2019-03" db="EMBL/GenBank/DDBJ databases">
        <authorList>
            <person name="Gaulin E."/>
            <person name="Dumas B."/>
        </authorList>
    </citation>
    <scope>NUCLEOTIDE SEQUENCE [LARGE SCALE GENOMIC DNA]</scope>
    <source>
        <strain evidence="11">CBS 568.67</strain>
    </source>
</reference>
<keyword evidence="5" id="KW-0808">Transferase</keyword>
<keyword evidence="4" id="KW-0489">Methyltransferase</keyword>
<protein>
    <submittedName>
        <fullName evidence="11">Aste57867_21239 protein</fullName>
    </submittedName>
</protein>
<accession>A0A485LIA2</accession>
<evidence type="ECO:0000256" key="6">
    <source>
        <dbReference type="ARBA" id="ARBA00022691"/>
    </source>
</evidence>
<dbReference type="EMBL" id="CAADRA010006989">
    <property type="protein sequence ID" value="VFT97911.1"/>
    <property type="molecule type" value="Genomic_DNA"/>
</dbReference>
<evidence type="ECO:0000256" key="4">
    <source>
        <dbReference type="ARBA" id="ARBA00022603"/>
    </source>
</evidence>
<evidence type="ECO:0000259" key="8">
    <source>
        <dbReference type="PROSITE" id="PS50280"/>
    </source>
</evidence>
<evidence type="ECO:0000313" key="12">
    <source>
        <dbReference type="Proteomes" id="UP000332933"/>
    </source>
</evidence>
<keyword evidence="7" id="KW-0539">Nucleus</keyword>
<dbReference type="InterPro" id="IPR050777">
    <property type="entry name" value="SET2_Histone-Lys_MeTrsfase"/>
</dbReference>
<feature type="domain" description="SET" evidence="8">
    <location>
        <begin position="379"/>
        <end position="497"/>
    </location>
</feature>
<dbReference type="SMART" id="SM00317">
    <property type="entry name" value="SET"/>
    <property type="match status" value="1"/>
</dbReference>
<evidence type="ECO:0000256" key="2">
    <source>
        <dbReference type="ARBA" id="ARBA00004286"/>
    </source>
</evidence>
<dbReference type="EMBL" id="VJMH01006963">
    <property type="protein sequence ID" value="KAF0686986.1"/>
    <property type="molecule type" value="Genomic_DNA"/>
</dbReference>
<keyword evidence="12" id="KW-1185">Reference proteome</keyword>
<keyword evidence="6" id="KW-0949">S-adenosyl-L-methionine</keyword>
<dbReference type="Proteomes" id="UP000332933">
    <property type="component" value="Unassembled WGS sequence"/>
</dbReference>
<dbReference type="PROSITE" id="PS50280">
    <property type="entry name" value="SET"/>
    <property type="match status" value="1"/>
</dbReference>
<dbReference type="InterPro" id="IPR006560">
    <property type="entry name" value="AWS_dom"/>
</dbReference>
<dbReference type="OrthoDB" id="109758at2759"/>